<dbReference type="Pfam" id="PF24864">
    <property type="entry name" value="DUF7730"/>
    <property type="match status" value="1"/>
</dbReference>
<dbReference type="STRING" id="1408163.A0A0F4YTJ7"/>
<protein>
    <recommendedName>
        <fullName evidence="1">DUF7730 domain-containing protein</fullName>
    </recommendedName>
</protein>
<name>A0A0F4YTJ7_RASE3</name>
<reference evidence="2 3" key="1">
    <citation type="submission" date="2015-04" db="EMBL/GenBank/DDBJ databases">
        <authorList>
            <person name="Heijne W.H."/>
            <person name="Fedorova N.D."/>
            <person name="Nierman W.C."/>
            <person name="Vollebregt A.W."/>
            <person name="Zhao Z."/>
            <person name="Wu L."/>
            <person name="Kumar M."/>
            <person name="Stam H."/>
            <person name="van den Berg M.A."/>
            <person name="Pel H.J."/>
        </authorList>
    </citation>
    <scope>NUCLEOTIDE SEQUENCE [LARGE SCALE GENOMIC DNA]</scope>
    <source>
        <strain evidence="2 3">CBS 393.64</strain>
    </source>
</reference>
<accession>A0A0F4YTJ7</accession>
<dbReference type="InterPro" id="IPR056632">
    <property type="entry name" value="DUF7730"/>
</dbReference>
<dbReference type="Proteomes" id="UP000053958">
    <property type="component" value="Unassembled WGS sequence"/>
</dbReference>
<gene>
    <name evidence="2" type="ORF">T310_4854</name>
</gene>
<organism evidence="2 3">
    <name type="scientific">Rasamsonia emersonii (strain ATCC 16479 / CBS 393.64 / IMI 116815)</name>
    <dbReference type="NCBI Taxonomy" id="1408163"/>
    <lineage>
        <taxon>Eukaryota</taxon>
        <taxon>Fungi</taxon>
        <taxon>Dikarya</taxon>
        <taxon>Ascomycota</taxon>
        <taxon>Pezizomycotina</taxon>
        <taxon>Eurotiomycetes</taxon>
        <taxon>Eurotiomycetidae</taxon>
        <taxon>Eurotiales</taxon>
        <taxon>Trichocomaceae</taxon>
        <taxon>Rasamsonia</taxon>
    </lineage>
</organism>
<evidence type="ECO:0000313" key="3">
    <source>
        <dbReference type="Proteomes" id="UP000053958"/>
    </source>
</evidence>
<dbReference type="PANTHER" id="PTHR38790:SF8">
    <property type="entry name" value="F-BOX DOMAIN-CONTAINING PROTEIN"/>
    <property type="match status" value="1"/>
</dbReference>
<dbReference type="GeneID" id="25317201"/>
<proteinExistence type="predicted"/>
<dbReference type="PANTHER" id="PTHR38790">
    <property type="entry name" value="2EXR DOMAIN-CONTAINING PROTEIN-RELATED"/>
    <property type="match status" value="1"/>
</dbReference>
<keyword evidence="3" id="KW-1185">Reference proteome</keyword>
<evidence type="ECO:0000313" key="2">
    <source>
        <dbReference type="EMBL" id="KKA21141.1"/>
    </source>
</evidence>
<feature type="domain" description="DUF7730" evidence="1">
    <location>
        <begin position="68"/>
        <end position="234"/>
    </location>
</feature>
<dbReference type="RefSeq" id="XP_013327753.1">
    <property type="nucleotide sequence ID" value="XM_013472299.1"/>
</dbReference>
<dbReference type="OrthoDB" id="4757095at2759"/>
<comment type="caution">
    <text evidence="2">The sequence shown here is derived from an EMBL/GenBank/DDBJ whole genome shotgun (WGS) entry which is preliminary data.</text>
</comment>
<evidence type="ECO:0000259" key="1">
    <source>
        <dbReference type="Pfam" id="PF24864"/>
    </source>
</evidence>
<dbReference type="EMBL" id="LASV01000201">
    <property type="protein sequence ID" value="KKA21141.1"/>
    <property type="molecule type" value="Genomic_DNA"/>
</dbReference>
<dbReference type="AlphaFoldDB" id="A0A0F4YTJ7"/>
<sequence length="321" mass="37145">MRKKPVQNLRVEPPVETKMQNGFNGANGAIKSPNSVQNIFIKAVRSAAALPRTRLSPGDLVPQTLPRESPFFSLPGELRTKIYEYIFETYRVAIIRDKPPAFEGQKQGRYRLYHRNLQLRDVDSHAIISTMSASPPLALALTCSKLYLETVLYLYSNTHFVFSSPKVINMFLKRTAKVSQAAIRHLELHHIMYNEPALTEHRIYKCLSDMRWYLTCGDMCEAFTSLKSLHLNLAIADWPIRLEVEEKWALPLQFFRDLDYADVKLHMGMFKEEKLQKVARKLEEQMMKPEAFQIKNDERIARELMAKMGPVKARKVLTITF</sequence>